<dbReference type="EMBL" id="DTFV01000040">
    <property type="protein sequence ID" value="HGI30151.1"/>
    <property type="molecule type" value="Genomic_DNA"/>
</dbReference>
<accession>A0A7V3YG23</accession>
<dbReference type="AlphaFoldDB" id="A0A7V3YG23"/>
<sequence>MHREPTLKDVQHAVELARAFLDDALTLLTAYVQSSPSLTRFLKDQGLNPETVLFSFSFPEELPAIFEVARRYFPENESYPVNPYALLLAIREAERGRKGFEFGIVAAKDTDLRTQAEWACATVKKNFERFRGSGEKDFIAFLGKRWAPIGAENDPKGLNKFWVDNVRYFYNLFRKGEER</sequence>
<comment type="caution">
    <text evidence="1">The sequence shown here is derived from an EMBL/GenBank/DDBJ whole genome shotgun (WGS) entry which is preliminary data.</text>
</comment>
<protein>
    <submittedName>
        <fullName evidence="1">Uncharacterized protein</fullName>
    </submittedName>
</protein>
<reference evidence="1" key="1">
    <citation type="journal article" date="2020" name="mSystems">
        <title>Genome- and Community-Level Interaction Insights into Carbon Utilization and Element Cycling Functions of Hydrothermarchaeota in Hydrothermal Sediment.</title>
        <authorList>
            <person name="Zhou Z."/>
            <person name="Liu Y."/>
            <person name="Xu W."/>
            <person name="Pan J."/>
            <person name="Luo Z.H."/>
            <person name="Li M."/>
        </authorList>
    </citation>
    <scope>NUCLEOTIDE SEQUENCE [LARGE SCALE GENOMIC DNA]</scope>
    <source>
        <strain evidence="1">SpSt-747</strain>
    </source>
</reference>
<proteinExistence type="predicted"/>
<gene>
    <name evidence="1" type="ORF">ENV30_02380</name>
</gene>
<evidence type="ECO:0000313" key="1">
    <source>
        <dbReference type="EMBL" id="HGI30151.1"/>
    </source>
</evidence>
<name>A0A7V3YG23_9BACT</name>
<organism evidence="1">
    <name type="scientific">Candidatus Caldatribacterium californiense</name>
    <dbReference type="NCBI Taxonomy" id="1454726"/>
    <lineage>
        <taxon>Bacteria</taxon>
        <taxon>Pseudomonadati</taxon>
        <taxon>Atribacterota</taxon>
        <taxon>Atribacteria</taxon>
        <taxon>Atribacterales</taxon>
        <taxon>Candidatus Caldatribacteriaceae</taxon>
        <taxon>Candidatus Caldatribacterium</taxon>
    </lineage>
</organism>